<keyword evidence="2" id="KW-1185">Reference proteome</keyword>
<comment type="caution">
    <text evidence="1">The sequence shown here is derived from an EMBL/GenBank/DDBJ whole genome shotgun (WGS) entry which is preliminary data.</text>
</comment>
<dbReference type="AlphaFoldDB" id="A0AAV4WE54"/>
<evidence type="ECO:0000313" key="1">
    <source>
        <dbReference type="EMBL" id="GIY80816.1"/>
    </source>
</evidence>
<accession>A0AAV4WE54</accession>
<dbReference type="Proteomes" id="UP001054945">
    <property type="component" value="Unassembled WGS sequence"/>
</dbReference>
<proteinExistence type="predicted"/>
<evidence type="ECO:0000313" key="2">
    <source>
        <dbReference type="Proteomes" id="UP001054945"/>
    </source>
</evidence>
<protein>
    <submittedName>
        <fullName evidence="1">Uncharacterized protein</fullName>
    </submittedName>
</protein>
<name>A0AAV4WE54_CAEEX</name>
<sequence>MGCSCSREKKTLPTLAVKPSPVPPVYAWILLSELFALEESSFSVVAHESFYLNDFRIYSITNQPLCWMTTINWPVRKFLQWHWSCGEEYENSQNAMPEFVGLKMWVKVFVKRFE</sequence>
<reference evidence="1 2" key="1">
    <citation type="submission" date="2021-06" db="EMBL/GenBank/DDBJ databases">
        <title>Caerostris extrusa draft genome.</title>
        <authorList>
            <person name="Kono N."/>
            <person name="Arakawa K."/>
        </authorList>
    </citation>
    <scope>NUCLEOTIDE SEQUENCE [LARGE SCALE GENOMIC DNA]</scope>
</reference>
<dbReference type="EMBL" id="BPLR01016056">
    <property type="protein sequence ID" value="GIY80816.1"/>
    <property type="molecule type" value="Genomic_DNA"/>
</dbReference>
<organism evidence="1 2">
    <name type="scientific">Caerostris extrusa</name>
    <name type="common">Bark spider</name>
    <name type="synonym">Caerostris bankana</name>
    <dbReference type="NCBI Taxonomy" id="172846"/>
    <lineage>
        <taxon>Eukaryota</taxon>
        <taxon>Metazoa</taxon>
        <taxon>Ecdysozoa</taxon>
        <taxon>Arthropoda</taxon>
        <taxon>Chelicerata</taxon>
        <taxon>Arachnida</taxon>
        <taxon>Araneae</taxon>
        <taxon>Araneomorphae</taxon>
        <taxon>Entelegynae</taxon>
        <taxon>Araneoidea</taxon>
        <taxon>Araneidae</taxon>
        <taxon>Caerostris</taxon>
    </lineage>
</organism>
<gene>
    <name evidence="1" type="ORF">CEXT_547311</name>
</gene>